<protein>
    <submittedName>
        <fullName evidence="1">Uncharacterized protein</fullName>
    </submittedName>
</protein>
<dbReference type="AlphaFoldDB" id="A0A7I8JD49"/>
<organism evidence="1">
    <name type="scientific">Spirodela intermedia</name>
    <name type="common">Intermediate duckweed</name>
    <dbReference type="NCBI Taxonomy" id="51605"/>
    <lineage>
        <taxon>Eukaryota</taxon>
        <taxon>Viridiplantae</taxon>
        <taxon>Streptophyta</taxon>
        <taxon>Embryophyta</taxon>
        <taxon>Tracheophyta</taxon>
        <taxon>Spermatophyta</taxon>
        <taxon>Magnoliopsida</taxon>
        <taxon>Liliopsida</taxon>
        <taxon>Araceae</taxon>
        <taxon>Lemnoideae</taxon>
        <taxon>Spirodela</taxon>
    </lineage>
</organism>
<keyword evidence="2" id="KW-1185">Reference proteome</keyword>
<accession>A0A7I8JD49</accession>
<dbReference type="Proteomes" id="UP001189122">
    <property type="component" value="Unassembled WGS sequence"/>
</dbReference>
<sequence>MTMDEIKKDRRGNTISTEIALLVIEEGLKNLHHLIDVRLIDVHALNRRERLNNALLDVIEHSSDNGQVDL</sequence>
<proteinExistence type="predicted"/>
<gene>
    <name evidence="1" type="ORF">SI7747_11014464</name>
</gene>
<dbReference type="EMBL" id="CACRZD030000011">
    <property type="protein sequence ID" value="CAA6668070.1"/>
    <property type="molecule type" value="Genomic_DNA"/>
</dbReference>
<name>A0A7I8JD49_SPIIN</name>
<evidence type="ECO:0000313" key="2">
    <source>
        <dbReference type="Proteomes" id="UP001189122"/>
    </source>
</evidence>
<evidence type="ECO:0000313" key="1">
    <source>
        <dbReference type="EMBL" id="CAA2628823.1"/>
    </source>
</evidence>
<reference evidence="1 2" key="1">
    <citation type="submission" date="2019-12" db="EMBL/GenBank/DDBJ databases">
        <authorList>
            <person name="Scholz U."/>
            <person name="Mascher M."/>
            <person name="Fiebig A."/>
        </authorList>
    </citation>
    <scope>NUCLEOTIDE SEQUENCE</scope>
</reference>
<dbReference type="EMBL" id="LR743598">
    <property type="protein sequence ID" value="CAA2628823.1"/>
    <property type="molecule type" value="Genomic_DNA"/>
</dbReference>